<reference evidence="2 3" key="1">
    <citation type="submission" date="2021-11" db="EMBL/GenBank/DDBJ databases">
        <title>Aliifidinibius sp. nov., a new bacterium isolated from saline soil.</title>
        <authorList>
            <person name="Galisteo C."/>
            <person name="De La Haba R."/>
            <person name="Sanchez-Porro C."/>
            <person name="Ventosa A."/>
        </authorList>
    </citation>
    <scope>NUCLEOTIDE SEQUENCE [LARGE SCALE GENOMIC DNA]</scope>
    <source>
        <strain evidence="2 3">KACC 190600</strain>
    </source>
</reference>
<gene>
    <name evidence="2" type="ORF">LQ318_12550</name>
</gene>
<keyword evidence="1" id="KW-0472">Membrane</keyword>
<feature type="transmembrane region" description="Helical" evidence="1">
    <location>
        <begin position="12"/>
        <end position="30"/>
    </location>
</feature>
<sequence>MFQSKIGNFLDYTGSLTILLVLIAFGIITGCENPGSVGSNLSESGAEVEVVDIPVEGVETISFNSYSGNFTYFSAGAYNDPIFGEIAATGLLKPSLPVSNDDSLQENAIMKMRLLFDWEHVYGDTLAEQTFDVYPIQEFWRGNAFKLKEEIQIDENTKVASFTVEEEDSLDVILNSDWVDNNYRPYIDAENADSLYENEVFGLALVPTGGGKILPLNSSSTRFVIENPESDTFEVSNNRWAYHLDRNNEGETPDGVVKAYNMLENTLTFDLDLSGIEISGPNISKAELVFYRDVSMPDPGPQVKRQDVQRANLHFVDPKDAPDNLVPGNPVVNGTYSEKDQAYHFDVTSLLQSGLIDGLPEEQQFYITLPMNGSVKTDLIYSSTSDINPPKLEITYLKNSSN</sequence>
<dbReference type="EMBL" id="JAJNDC010000003">
    <property type="protein sequence ID" value="MCW9713734.1"/>
    <property type="molecule type" value="Genomic_DNA"/>
</dbReference>
<name>A0ABT3Q0V0_9BACT</name>
<evidence type="ECO:0000256" key="1">
    <source>
        <dbReference type="SAM" id="Phobius"/>
    </source>
</evidence>
<organism evidence="2 3">
    <name type="scientific">Fodinibius salicampi</name>
    <dbReference type="NCBI Taxonomy" id="1920655"/>
    <lineage>
        <taxon>Bacteria</taxon>
        <taxon>Pseudomonadati</taxon>
        <taxon>Balneolota</taxon>
        <taxon>Balneolia</taxon>
        <taxon>Balneolales</taxon>
        <taxon>Balneolaceae</taxon>
        <taxon>Fodinibius</taxon>
    </lineage>
</organism>
<accession>A0ABT3Q0V0</accession>
<evidence type="ECO:0000313" key="2">
    <source>
        <dbReference type="EMBL" id="MCW9713734.1"/>
    </source>
</evidence>
<evidence type="ECO:0000313" key="3">
    <source>
        <dbReference type="Proteomes" id="UP001207337"/>
    </source>
</evidence>
<dbReference type="RefSeq" id="WP_265790624.1">
    <property type="nucleotide sequence ID" value="NZ_BAABRS010000003.1"/>
</dbReference>
<keyword evidence="1" id="KW-1133">Transmembrane helix</keyword>
<proteinExistence type="predicted"/>
<keyword evidence="3" id="KW-1185">Reference proteome</keyword>
<protein>
    <recommendedName>
        <fullName evidence="4">DUF4270 family protein</fullName>
    </recommendedName>
</protein>
<dbReference type="Proteomes" id="UP001207337">
    <property type="component" value="Unassembled WGS sequence"/>
</dbReference>
<evidence type="ECO:0008006" key="4">
    <source>
        <dbReference type="Google" id="ProtNLM"/>
    </source>
</evidence>
<dbReference type="PROSITE" id="PS51257">
    <property type="entry name" value="PROKAR_LIPOPROTEIN"/>
    <property type="match status" value="1"/>
</dbReference>
<keyword evidence="1" id="KW-0812">Transmembrane</keyword>
<comment type="caution">
    <text evidence="2">The sequence shown here is derived from an EMBL/GenBank/DDBJ whole genome shotgun (WGS) entry which is preliminary data.</text>
</comment>